<evidence type="ECO:0000313" key="1">
    <source>
        <dbReference type="EMBL" id="KAK6345820.1"/>
    </source>
</evidence>
<evidence type="ECO:0000313" key="2">
    <source>
        <dbReference type="Proteomes" id="UP001373714"/>
    </source>
</evidence>
<gene>
    <name evidence="1" type="ORF">TWF730_010163</name>
</gene>
<organism evidence="1 2">
    <name type="scientific">Orbilia blumenaviensis</name>
    <dbReference type="NCBI Taxonomy" id="1796055"/>
    <lineage>
        <taxon>Eukaryota</taxon>
        <taxon>Fungi</taxon>
        <taxon>Dikarya</taxon>
        <taxon>Ascomycota</taxon>
        <taxon>Pezizomycotina</taxon>
        <taxon>Orbiliomycetes</taxon>
        <taxon>Orbiliales</taxon>
        <taxon>Orbiliaceae</taxon>
        <taxon>Orbilia</taxon>
    </lineage>
</organism>
<dbReference type="AlphaFoldDB" id="A0AAV9UQZ6"/>
<dbReference type="EMBL" id="JAVHNS010000008">
    <property type="protein sequence ID" value="KAK6345820.1"/>
    <property type="molecule type" value="Genomic_DNA"/>
</dbReference>
<sequence length="612" mass="71042">MWATTGRAHINAADAHSNAFLDLPYDIFQEICDYLSDLEFIGLQFISRAVSLKLPPSRLEEIRSRHTIFYIQRDIGVLKRLASRSLKDRAQIKHIIFDISYPYVRLVSRGCFDQIIAQYPDSIHQKLIRFCEDYKARNESPDLPQAARRGSVSKITYGISNALRSPRNSRIGGRPASLPFYSRSRLAHNSPLYSILRQNEYKKREVWSTLGDHSFYETFCRTLTETLKTLPNVRILETRYKSRRETPRDTLTAIWKRYNPHIKTLIAKYPELERLPWHDWFEHERRTIGESSLSRPDYAPYFEPCHSTLVACAVAACREISEIRTNMTHTAWHGTPYGGTVTQPSKTYPLNSIDAITRARRCKRAFANLNRVELSILPENFRNLGSWDLSHTNSSLFLDILRNAQDLVIRRPTYWGILPEVKPVFPISVDSILPKLRRLEIVEAAIQINPLIQFLKINATRTSSLKELVCRSTFSETTGKLEIIEILTVLKSDLQLDVCKIDFLTNDTGKRQCYLRVDIRERLGKYHVGTRCGPQSSYFVHPIEEVSSTEERESMVQTHWVGRISWEELILDIQEIETRPLEACEHHWDGKMLRDWPMDPLGTLSLYDLRVF</sequence>
<keyword evidence="2" id="KW-1185">Reference proteome</keyword>
<reference evidence="1 2" key="1">
    <citation type="submission" date="2019-10" db="EMBL/GenBank/DDBJ databases">
        <authorList>
            <person name="Palmer J.M."/>
        </authorList>
    </citation>
    <scope>NUCLEOTIDE SEQUENCE [LARGE SCALE GENOMIC DNA]</scope>
    <source>
        <strain evidence="1 2">TWF730</strain>
    </source>
</reference>
<comment type="caution">
    <text evidence="1">The sequence shown here is derived from an EMBL/GenBank/DDBJ whole genome shotgun (WGS) entry which is preliminary data.</text>
</comment>
<name>A0AAV9UQZ6_9PEZI</name>
<evidence type="ECO:0008006" key="3">
    <source>
        <dbReference type="Google" id="ProtNLM"/>
    </source>
</evidence>
<protein>
    <recommendedName>
        <fullName evidence="3">F-box domain-containing protein</fullName>
    </recommendedName>
</protein>
<accession>A0AAV9UQZ6</accession>
<dbReference type="Proteomes" id="UP001373714">
    <property type="component" value="Unassembled WGS sequence"/>
</dbReference>
<proteinExistence type="predicted"/>